<evidence type="ECO:0000256" key="4">
    <source>
        <dbReference type="ARBA" id="ARBA00022989"/>
    </source>
</evidence>
<feature type="transmembrane region" description="Helical" evidence="7">
    <location>
        <begin position="490"/>
        <end position="511"/>
    </location>
</feature>
<name>V4APZ9_LOTGI</name>
<feature type="transmembrane region" description="Helical" evidence="7">
    <location>
        <begin position="565"/>
        <end position="588"/>
    </location>
</feature>
<dbReference type="GO" id="GO:0016020">
    <property type="term" value="C:membrane"/>
    <property type="evidence" value="ECO:0007669"/>
    <property type="project" value="UniProtKB-SubCell"/>
</dbReference>
<dbReference type="InterPro" id="IPR000731">
    <property type="entry name" value="SSD"/>
</dbReference>
<evidence type="ECO:0000313" key="9">
    <source>
        <dbReference type="EMBL" id="ESO99297.1"/>
    </source>
</evidence>
<feature type="transmembrane region" description="Helical" evidence="7">
    <location>
        <begin position="31"/>
        <end position="49"/>
    </location>
</feature>
<dbReference type="PANTHER" id="PTHR10796:SF92">
    <property type="entry name" value="PATCHED-RELATED, ISOFORM A"/>
    <property type="match status" value="1"/>
</dbReference>
<dbReference type="Pfam" id="PF02460">
    <property type="entry name" value="Patched"/>
    <property type="match status" value="1"/>
</dbReference>
<keyword evidence="4 7" id="KW-1133">Transmembrane helix</keyword>
<dbReference type="OrthoDB" id="6510177at2759"/>
<reference evidence="9 10" key="1">
    <citation type="journal article" date="2013" name="Nature">
        <title>Insights into bilaterian evolution from three spiralian genomes.</title>
        <authorList>
            <person name="Simakov O."/>
            <person name="Marletaz F."/>
            <person name="Cho S.J."/>
            <person name="Edsinger-Gonzales E."/>
            <person name="Havlak P."/>
            <person name="Hellsten U."/>
            <person name="Kuo D.H."/>
            <person name="Larsson T."/>
            <person name="Lv J."/>
            <person name="Arendt D."/>
            <person name="Savage R."/>
            <person name="Osoegawa K."/>
            <person name="de Jong P."/>
            <person name="Grimwood J."/>
            <person name="Chapman J.A."/>
            <person name="Shapiro H."/>
            <person name="Aerts A."/>
            <person name="Otillar R.P."/>
            <person name="Terry A.Y."/>
            <person name="Boore J.L."/>
            <person name="Grigoriev I.V."/>
            <person name="Lindberg D.R."/>
            <person name="Seaver E.C."/>
            <person name="Weisblat D.A."/>
            <person name="Putnam N.H."/>
            <person name="Rokhsar D.S."/>
        </authorList>
    </citation>
    <scope>NUCLEOTIDE SEQUENCE [LARGE SCALE GENOMIC DNA]</scope>
</reference>
<comment type="similarity">
    <text evidence="2">Belongs to the patched family.</text>
</comment>
<dbReference type="AlphaFoldDB" id="V4APZ9"/>
<feature type="transmembrane region" description="Helical" evidence="7">
    <location>
        <begin position="134"/>
        <end position="157"/>
    </location>
</feature>
<dbReference type="SUPFAM" id="SSF82866">
    <property type="entry name" value="Multidrug efflux transporter AcrB transmembrane domain"/>
    <property type="match status" value="2"/>
</dbReference>
<feature type="transmembrane region" description="Helical" evidence="7">
    <location>
        <begin position="163"/>
        <end position="186"/>
    </location>
</feature>
<comment type="subcellular location">
    <subcellularLocation>
        <location evidence="1">Membrane</location>
        <topology evidence="1">Multi-pass membrane protein</topology>
    </subcellularLocation>
</comment>
<feature type="transmembrane region" description="Helical" evidence="7">
    <location>
        <begin position="90"/>
        <end position="113"/>
    </location>
</feature>
<dbReference type="InterPro" id="IPR003392">
    <property type="entry name" value="PTHD_SSD"/>
</dbReference>
<evidence type="ECO:0000256" key="2">
    <source>
        <dbReference type="ARBA" id="ARBA00005585"/>
    </source>
</evidence>
<evidence type="ECO:0000256" key="1">
    <source>
        <dbReference type="ARBA" id="ARBA00004141"/>
    </source>
</evidence>
<evidence type="ECO:0000256" key="5">
    <source>
        <dbReference type="ARBA" id="ARBA00023136"/>
    </source>
</evidence>
<feature type="transmembrane region" description="Helical" evidence="7">
    <location>
        <begin position="61"/>
        <end position="84"/>
    </location>
</feature>
<dbReference type="HOGENOM" id="CLU_002359_4_1_1"/>
<evidence type="ECO:0000256" key="3">
    <source>
        <dbReference type="ARBA" id="ARBA00022692"/>
    </source>
</evidence>
<feature type="transmembrane region" description="Helical" evidence="7">
    <location>
        <begin position="431"/>
        <end position="456"/>
    </location>
</feature>
<feature type="domain" description="SSD" evidence="8">
    <location>
        <begin position="30"/>
        <end position="186"/>
    </location>
</feature>
<evidence type="ECO:0000313" key="10">
    <source>
        <dbReference type="Proteomes" id="UP000030746"/>
    </source>
</evidence>
<evidence type="ECO:0000259" key="8">
    <source>
        <dbReference type="PROSITE" id="PS50156"/>
    </source>
</evidence>
<dbReference type="Proteomes" id="UP000030746">
    <property type="component" value="Unassembled WGS sequence"/>
</dbReference>
<dbReference type="CTD" id="20230958"/>
<keyword evidence="6" id="KW-0325">Glycoprotein</keyword>
<feature type="transmembrane region" description="Helical" evidence="7">
    <location>
        <begin position="238"/>
        <end position="263"/>
    </location>
</feature>
<evidence type="ECO:0000256" key="7">
    <source>
        <dbReference type="SAM" id="Phobius"/>
    </source>
</evidence>
<keyword evidence="3 7" id="KW-0812">Transmembrane</keyword>
<dbReference type="Gene3D" id="1.20.1640.10">
    <property type="entry name" value="Multidrug efflux transporter AcrB transmembrane domain"/>
    <property type="match status" value="2"/>
</dbReference>
<keyword evidence="10" id="KW-1185">Reference proteome</keyword>
<dbReference type="PANTHER" id="PTHR10796">
    <property type="entry name" value="PATCHED-RELATED"/>
    <property type="match status" value="1"/>
</dbReference>
<dbReference type="EMBL" id="KB201037">
    <property type="protein sequence ID" value="ESO99297.1"/>
    <property type="molecule type" value="Genomic_DNA"/>
</dbReference>
<organism evidence="9 10">
    <name type="scientific">Lottia gigantea</name>
    <name type="common">Giant owl limpet</name>
    <dbReference type="NCBI Taxonomy" id="225164"/>
    <lineage>
        <taxon>Eukaryota</taxon>
        <taxon>Metazoa</taxon>
        <taxon>Spiralia</taxon>
        <taxon>Lophotrochozoa</taxon>
        <taxon>Mollusca</taxon>
        <taxon>Gastropoda</taxon>
        <taxon>Patellogastropoda</taxon>
        <taxon>Lottioidea</taxon>
        <taxon>Lottiidae</taxon>
        <taxon>Lottia</taxon>
    </lineage>
</organism>
<sequence>MSDITTNLTELVYTTSTSLDIELTSNIQSDIGWFSLSFTFMITYVSFAASSNNMVANRGHLARAGVIGVLLAILAAFGTCAVGIDFVNIVGVMPFLVLGVGVDTMFVVMSEWAEHYDETSVEDQMGATLEKCGGSISIASLTDIIAFLIGVTSQFISIRNFCAYTAVALFFSFLWDLTFFMGCLAVHGQRVRARRCCMTCLVVPDRFRKWKSPERREEDESLCEKVPQLLLKISMSDAAVLTVKIVIILLFTGYVGASVWGIYNLQQGLVLNNLVNDQSYFRLFEDWNREYYKTVLPISLVFQDLDFSKDRDVNAMYEVFDTFQTDSHITNNSLICWYEEFKKSMLFNDTTHEVFVTNLKDFMFYAPSLSNDVTFTSDGSDILASRCHFITGDIPDSTDQGNLMLHVRELAAESDLNVFPYSAPFIYFEQYVMVLPSTLQTMGIAVACMFVITILFMPHPIMVTLVTLNMFSILAGILGFLYYWDLSLSSITMIHLIMSVGFSVDFSVHVCHGFISSESETRNQKARDAIRVAAAPILNGGITSLLGICMLVGSESYIFRSFFKIMVLVIIFGLAHSMLLLPVILSLVGPKLGQADEKTTDFIKSVPPTIQNGHSKMPSEDKNTYYLNHAYDN</sequence>
<dbReference type="PROSITE" id="PS50156">
    <property type="entry name" value="SSD"/>
    <property type="match status" value="1"/>
</dbReference>
<feature type="transmembrane region" description="Helical" evidence="7">
    <location>
        <begin position="463"/>
        <end position="484"/>
    </location>
</feature>
<protein>
    <recommendedName>
        <fullName evidence="8">SSD domain-containing protein</fullName>
    </recommendedName>
</protein>
<dbReference type="RefSeq" id="XP_009049788.1">
    <property type="nucleotide sequence ID" value="XM_009051540.1"/>
</dbReference>
<gene>
    <name evidence="9" type="ORF">LOTGIDRAFT_113440</name>
</gene>
<feature type="transmembrane region" description="Helical" evidence="7">
    <location>
        <begin position="532"/>
        <end position="553"/>
    </location>
</feature>
<dbReference type="GeneID" id="20230958"/>
<dbReference type="InterPro" id="IPR051697">
    <property type="entry name" value="Patched_domain-protein"/>
</dbReference>
<keyword evidence="5 7" id="KW-0472">Membrane</keyword>
<accession>V4APZ9</accession>
<dbReference type="KEGG" id="lgi:LOTGIDRAFT_113440"/>
<dbReference type="OMA" id="PTHASNR"/>
<proteinExistence type="inferred from homology"/>
<evidence type="ECO:0000256" key="6">
    <source>
        <dbReference type="ARBA" id="ARBA00023180"/>
    </source>
</evidence>